<evidence type="ECO:0000256" key="6">
    <source>
        <dbReference type="ARBA" id="ARBA00012216"/>
    </source>
</evidence>
<dbReference type="FunFam" id="3.40.50.20:FF:000013">
    <property type="entry name" value="D-alanine--D-alanine ligase"/>
    <property type="match status" value="1"/>
</dbReference>
<sequence>MNHSNVADFGKVAVLMGGWSAEREVSLRSGAEVLKALRSADVDAHGVDVGRDILDVLARDRYDRAFIVLHGRGGEDGVIQGALEVLGLPYTGSGVAGSALGMDKLLTKRLWRGTGLPTPDFRVLEQGSDPQAIVDALGLPLIVKPALEGSSIGMSKVVRLEALAQAQKTAARCGGPVFAERWVRGAEYTVAILDGQALPLIRLETPRAFYDYEAKYQSEDTRYHCPCGLPAEEEERLRRLALDAFKAVSGEGWGRVDLMLDGQGGAWLIEVNTVPGMTDHSLVPMAARAAGLDFQALVVRILATTLTPGGR</sequence>
<evidence type="ECO:0000256" key="12">
    <source>
        <dbReference type="ARBA" id="ARBA00022842"/>
    </source>
</evidence>
<dbReference type="Pfam" id="PF01820">
    <property type="entry name" value="Dala_Dala_lig_N"/>
    <property type="match status" value="1"/>
</dbReference>
<evidence type="ECO:0000256" key="18">
    <source>
        <dbReference type="HAMAP-Rule" id="MF_00047"/>
    </source>
</evidence>
<dbReference type="Gene3D" id="3.30.470.20">
    <property type="entry name" value="ATP-grasp fold, B domain"/>
    <property type="match status" value="1"/>
</dbReference>
<dbReference type="AlphaFoldDB" id="A0A1H7HD64"/>
<comment type="cofactor">
    <cofactor evidence="20">
        <name>Mg(2+)</name>
        <dbReference type="ChEBI" id="CHEBI:18420"/>
    </cofactor>
    <cofactor evidence="20">
        <name>Mn(2+)</name>
        <dbReference type="ChEBI" id="CHEBI:29035"/>
    </cofactor>
    <text evidence="20">Binds 2 magnesium or manganese ions per subunit.</text>
</comment>
<dbReference type="PROSITE" id="PS00843">
    <property type="entry name" value="DALA_DALA_LIGASE_1"/>
    <property type="match status" value="1"/>
</dbReference>
<comment type="subcellular location">
    <subcellularLocation>
        <location evidence="3 18">Cytoplasm</location>
    </subcellularLocation>
</comment>
<keyword evidence="9 20" id="KW-0479">Metal-binding</keyword>
<reference evidence="24" key="1">
    <citation type="submission" date="2016-10" db="EMBL/GenBank/DDBJ databases">
        <authorList>
            <person name="Varghese N."/>
            <person name="Submissions S."/>
        </authorList>
    </citation>
    <scope>NUCLEOTIDE SEQUENCE [LARGE SCALE GENOMIC DNA]</scope>
    <source>
        <strain evidence="24">DSM 241</strain>
    </source>
</reference>
<comment type="catalytic activity">
    <reaction evidence="17 18">
        <text>2 D-alanine + ATP = D-alanyl-D-alanine + ADP + phosphate + H(+)</text>
        <dbReference type="Rhea" id="RHEA:11224"/>
        <dbReference type="ChEBI" id="CHEBI:15378"/>
        <dbReference type="ChEBI" id="CHEBI:30616"/>
        <dbReference type="ChEBI" id="CHEBI:43474"/>
        <dbReference type="ChEBI" id="CHEBI:57416"/>
        <dbReference type="ChEBI" id="CHEBI:57822"/>
        <dbReference type="ChEBI" id="CHEBI:456216"/>
        <dbReference type="EC" id="6.3.2.4"/>
    </reaction>
</comment>
<dbReference type="PROSITE" id="PS50975">
    <property type="entry name" value="ATP_GRASP"/>
    <property type="match status" value="1"/>
</dbReference>
<dbReference type="RefSeq" id="WP_090250824.1">
    <property type="nucleotide sequence ID" value="NZ_FOAA01000002.1"/>
</dbReference>
<dbReference type="PIRSF" id="PIRSF039102">
    <property type="entry name" value="Ddl/VanB"/>
    <property type="match status" value="1"/>
</dbReference>
<dbReference type="HAMAP" id="MF_00047">
    <property type="entry name" value="Dala_Dala_lig"/>
    <property type="match status" value="1"/>
</dbReference>
<dbReference type="EC" id="6.3.2.4" evidence="6 18"/>
<dbReference type="Gene3D" id="3.30.1490.20">
    <property type="entry name" value="ATP-grasp fold, A domain"/>
    <property type="match status" value="1"/>
</dbReference>
<dbReference type="InterPro" id="IPR011761">
    <property type="entry name" value="ATP-grasp"/>
</dbReference>
<keyword evidence="11 21" id="KW-0067">ATP-binding</keyword>
<feature type="binding site" evidence="20">
    <location>
        <position position="270"/>
    </location>
    <ligand>
        <name>Mg(2+)</name>
        <dbReference type="ChEBI" id="CHEBI:18420"/>
        <label>2</label>
    </ligand>
</feature>
<dbReference type="UniPathway" id="UPA00219"/>
<keyword evidence="10 21" id="KW-0547">Nucleotide-binding</keyword>
<dbReference type="GO" id="GO:0046872">
    <property type="term" value="F:metal ion binding"/>
    <property type="evidence" value="ECO:0007669"/>
    <property type="project" value="UniProtKB-KW"/>
</dbReference>
<evidence type="ECO:0000259" key="22">
    <source>
        <dbReference type="PROSITE" id="PS50975"/>
    </source>
</evidence>
<accession>A0A1H7HD64</accession>
<dbReference type="Proteomes" id="UP000199256">
    <property type="component" value="Unassembled WGS sequence"/>
</dbReference>
<feature type="binding site" evidence="20">
    <location>
        <position position="270"/>
    </location>
    <ligand>
        <name>Mg(2+)</name>
        <dbReference type="ChEBI" id="CHEBI:18420"/>
        <label>1</label>
    </ligand>
</feature>
<dbReference type="GO" id="GO:0005524">
    <property type="term" value="F:ATP binding"/>
    <property type="evidence" value="ECO:0007669"/>
    <property type="project" value="UniProtKB-UniRule"/>
</dbReference>
<feature type="active site" evidence="19">
    <location>
        <position position="22"/>
    </location>
</feature>
<keyword evidence="7 18" id="KW-0963">Cytoplasm</keyword>
<comment type="cofactor">
    <cofactor evidence="1">
        <name>Mn(2+)</name>
        <dbReference type="ChEBI" id="CHEBI:29035"/>
    </cofactor>
</comment>
<evidence type="ECO:0000256" key="11">
    <source>
        <dbReference type="ARBA" id="ARBA00022840"/>
    </source>
</evidence>
<evidence type="ECO:0000256" key="16">
    <source>
        <dbReference type="ARBA" id="ARBA00023316"/>
    </source>
</evidence>
<evidence type="ECO:0000313" key="24">
    <source>
        <dbReference type="Proteomes" id="UP000199256"/>
    </source>
</evidence>
<dbReference type="Pfam" id="PF07478">
    <property type="entry name" value="Dala_Dala_lig_C"/>
    <property type="match status" value="1"/>
</dbReference>
<name>A0A1H7HD64_9GAMM</name>
<feature type="binding site" evidence="20">
    <location>
        <position position="257"/>
    </location>
    <ligand>
        <name>Mg(2+)</name>
        <dbReference type="ChEBI" id="CHEBI:18420"/>
        <label>1</label>
    </ligand>
</feature>
<evidence type="ECO:0000256" key="3">
    <source>
        <dbReference type="ARBA" id="ARBA00004496"/>
    </source>
</evidence>
<dbReference type="PANTHER" id="PTHR23132">
    <property type="entry name" value="D-ALANINE--D-ALANINE LIGASE"/>
    <property type="match status" value="1"/>
</dbReference>
<evidence type="ECO:0000313" key="23">
    <source>
        <dbReference type="EMBL" id="SEK47332.1"/>
    </source>
</evidence>
<keyword evidence="15 20" id="KW-0464">Manganese</keyword>
<dbReference type="InterPro" id="IPR016185">
    <property type="entry name" value="PreATP-grasp_dom_sf"/>
</dbReference>
<dbReference type="InterPro" id="IPR011095">
    <property type="entry name" value="Dala_Dala_lig_C"/>
</dbReference>
<evidence type="ECO:0000256" key="9">
    <source>
        <dbReference type="ARBA" id="ARBA00022723"/>
    </source>
</evidence>
<dbReference type="InterPro" id="IPR011127">
    <property type="entry name" value="Dala_Dala_lig_N"/>
</dbReference>
<keyword evidence="8 18" id="KW-0436">Ligase</keyword>
<comment type="pathway">
    <text evidence="4 18">Cell wall biogenesis; peptidoglycan biosynthesis.</text>
</comment>
<comment type="function">
    <text evidence="2 18">Cell wall formation.</text>
</comment>
<gene>
    <name evidence="18" type="primary">ddl</name>
    <name evidence="23" type="ORF">SAMN05444515_102112</name>
</gene>
<evidence type="ECO:0000256" key="20">
    <source>
        <dbReference type="PIRSR" id="PIRSR039102-3"/>
    </source>
</evidence>
<evidence type="ECO:0000256" key="1">
    <source>
        <dbReference type="ARBA" id="ARBA00001936"/>
    </source>
</evidence>
<dbReference type="NCBIfam" id="NF002378">
    <property type="entry name" value="PRK01372.1"/>
    <property type="match status" value="1"/>
</dbReference>
<dbReference type="InterPro" id="IPR013815">
    <property type="entry name" value="ATP_grasp_subdomain_1"/>
</dbReference>
<dbReference type="STRING" id="1396821.SAMN05444515_102112"/>
<dbReference type="GO" id="GO:0008716">
    <property type="term" value="F:D-alanine-D-alanine ligase activity"/>
    <property type="evidence" value="ECO:0007669"/>
    <property type="project" value="UniProtKB-UniRule"/>
</dbReference>
<dbReference type="Gene3D" id="3.40.50.20">
    <property type="match status" value="1"/>
</dbReference>
<feature type="active site" evidence="19">
    <location>
        <position position="150"/>
    </location>
</feature>
<evidence type="ECO:0000256" key="8">
    <source>
        <dbReference type="ARBA" id="ARBA00022598"/>
    </source>
</evidence>
<comment type="similarity">
    <text evidence="5 18">Belongs to the D-alanine--D-alanine ligase family.</text>
</comment>
<keyword evidence="14 18" id="KW-0573">Peptidoglycan synthesis</keyword>
<dbReference type="GO" id="GO:0005829">
    <property type="term" value="C:cytosol"/>
    <property type="evidence" value="ECO:0007669"/>
    <property type="project" value="TreeGrafter"/>
</dbReference>
<dbReference type="GO" id="GO:0071555">
    <property type="term" value="P:cell wall organization"/>
    <property type="evidence" value="ECO:0007669"/>
    <property type="project" value="UniProtKB-KW"/>
</dbReference>
<dbReference type="GO" id="GO:0009252">
    <property type="term" value="P:peptidoglycan biosynthetic process"/>
    <property type="evidence" value="ECO:0007669"/>
    <property type="project" value="UniProtKB-UniRule"/>
</dbReference>
<keyword evidence="13 18" id="KW-0133">Cell shape</keyword>
<dbReference type="InterPro" id="IPR005905">
    <property type="entry name" value="D_ala_D_ala"/>
</dbReference>
<dbReference type="GO" id="GO:0008360">
    <property type="term" value="P:regulation of cell shape"/>
    <property type="evidence" value="ECO:0007669"/>
    <property type="project" value="UniProtKB-KW"/>
</dbReference>
<evidence type="ECO:0000256" key="10">
    <source>
        <dbReference type="ARBA" id="ARBA00022741"/>
    </source>
</evidence>
<dbReference type="NCBIfam" id="TIGR01205">
    <property type="entry name" value="D_ala_D_alaTIGR"/>
    <property type="match status" value="1"/>
</dbReference>
<proteinExistence type="inferred from homology"/>
<evidence type="ECO:0000256" key="17">
    <source>
        <dbReference type="ARBA" id="ARBA00047614"/>
    </source>
</evidence>
<dbReference type="OrthoDB" id="9813261at2"/>
<evidence type="ECO:0000256" key="13">
    <source>
        <dbReference type="ARBA" id="ARBA00022960"/>
    </source>
</evidence>
<evidence type="ECO:0000256" key="15">
    <source>
        <dbReference type="ARBA" id="ARBA00023211"/>
    </source>
</evidence>
<feature type="binding site" evidence="20">
    <location>
        <position position="272"/>
    </location>
    <ligand>
        <name>Mg(2+)</name>
        <dbReference type="ChEBI" id="CHEBI:18420"/>
        <label>2</label>
    </ligand>
</feature>
<dbReference type="SUPFAM" id="SSF56059">
    <property type="entry name" value="Glutathione synthetase ATP-binding domain-like"/>
    <property type="match status" value="1"/>
</dbReference>
<evidence type="ECO:0000256" key="19">
    <source>
        <dbReference type="PIRSR" id="PIRSR039102-1"/>
    </source>
</evidence>
<evidence type="ECO:0000256" key="5">
    <source>
        <dbReference type="ARBA" id="ARBA00010871"/>
    </source>
</evidence>
<dbReference type="FunFam" id="3.30.470.20:FF:000008">
    <property type="entry name" value="D-alanine--D-alanine ligase"/>
    <property type="match status" value="1"/>
</dbReference>
<dbReference type="EMBL" id="FOAA01000002">
    <property type="protein sequence ID" value="SEK47332.1"/>
    <property type="molecule type" value="Genomic_DNA"/>
</dbReference>
<dbReference type="InterPro" id="IPR000291">
    <property type="entry name" value="D-Ala_lig_Van_CS"/>
</dbReference>
<evidence type="ECO:0000256" key="2">
    <source>
        <dbReference type="ARBA" id="ARBA00003921"/>
    </source>
</evidence>
<protein>
    <recommendedName>
        <fullName evidence="6 18">D-alanine--D-alanine ligase</fullName>
        <ecNumber evidence="6 18">6.3.2.4</ecNumber>
    </recommendedName>
    <alternativeName>
        <fullName evidence="18">D-Ala-D-Ala ligase</fullName>
    </alternativeName>
    <alternativeName>
        <fullName evidence="18">D-alanylalanine synthetase</fullName>
    </alternativeName>
</protein>
<feature type="domain" description="ATP-grasp" evidence="22">
    <location>
        <begin position="108"/>
        <end position="303"/>
    </location>
</feature>
<keyword evidence="12 20" id="KW-0460">Magnesium</keyword>
<evidence type="ECO:0000256" key="14">
    <source>
        <dbReference type="ARBA" id="ARBA00022984"/>
    </source>
</evidence>
<evidence type="ECO:0000256" key="7">
    <source>
        <dbReference type="ARBA" id="ARBA00022490"/>
    </source>
</evidence>
<dbReference type="SUPFAM" id="SSF52440">
    <property type="entry name" value="PreATP-grasp domain"/>
    <property type="match status" value="1"/>
</dbReference>
<dbReference type="PROSITE" id="PS00844">
    <property type="entry name" value="DALA_DALA_LIGASE_2"/>
    <property type="match status" value="1"/>
</dbReference>
<evidence type="ECO:0000256" key="21">
    <source>
        <dbReference type="PROSITE-ProRule" id="PRU00409"/>
    </source>
</evidence>
<dbReference type="PANTHER" id="PTHR23132:SF23">
    <property type="entry name" value="D-ALANINE--D-ALANINE LIGASE B"/>
    <property type="match status" value="1"/>
</dbReference>
<evidence type="ECO:0000256" key="4">
    <source>
        <dbReference type="ARBA" id="ARBA00004752"/>
    </source>
</evidence>
<organism evidence="23 24">
    <name type="scientific">Ectothiorhodospira marina</name>
    <dbReference type="NCBI Taxonomy" id="1396821"/>
    <lineage>
        <taxon>Bacteria</taxon>
        <taxon>Pseudomonadati</taxon>
        <taxon>Pseudomonadota</taxon>
        <taxon>Gammaproteobacteria</taxon>
        <taxon>Chromatiales</taxon>
        <taxon>Ectothiorhodospiraceae</taxon>
        <taxon>Ectothiorhodospira</taxon>
    </lineage>
</organism>
<keyword evidence="24" id="KW-1185">Reference proteome</keyword>
<keyword evidence="16 18" id="KW-0961">Cell wall biogenesis/degradation</keyword>
<feature type="active site" evidence="19">
    <location>
        <position position="281"/>
    </location>
</feature>